<organism evidence="5 6">
    <name type="scientific">Candidatus Cellulosilyticum pullistercoris</name>
    <dbReference type="NCBI Taxonomy" id="2838521"/>
    <lineage>
        <taxon>Bacteria</taxon>
        <taxon>Bacillati</taxon>
        <taxon>Bacillota</taxon>
        <taxon>Clostridia</taxon>
        <taxon>Lachnospirales</taxon>
        <taxon>Cellulosilyticaceae</taxon>
        <taxon>Cellulosilyticum</taxon>
    </lineage>
</organism>
<dbReference type="SUPFAM" id="SSF55469">
    <property type="entry name" value="FMN-dependent nitroreductase-like"/>
    <property type="match status" value="1"/>
</dbReference>
<evidence type="ECO:0000259" key="4">
    <source>
        <dbReference type="Pfam" id="PF00881"/>
    </source>
</evidence>
<keyword evidence="3" id="KW-0560">Oxidoreductase</keyword>
<feature type="domain" description="Nitroreductase" evidence="4">
    <location>
        <begin position="7"/>
        <end position="189"/>
    </location>
</feature>
<dbReference type="PANTHER" id="PTHR23026">
    <property type="entry name" value="NADPH NITROREDUCTASE"/>
    <property type="match status" value="1"/>
</dbReference>
<dbReference type="InterPro" id="IPR050627">
    <property type="entry name" value="Nitroreductase/BluB"/>
</dbReference>
<evidence type="ECO:0000256" key="1">
    <source>
        <dbReference type="ARBA" id="ARBA00022630"/>
    </source>
</evidence>
<protein>
    <submittedName>
        <fullName evidence="5">Nitroreductase family protein</fullName>
    </submittedName>
</protein>
<name>A0A9E2KDD7_9FIRM</name>
<evidence type="ECO:0000313" key="6">
    <source>
        <dbReference type="Proteomes" id="UP000824229"/>
    </source>
</evidence>
<keyword evidence="1" id="KW-0285">Flavoprotein</keyword>
<reference evidence="5" key="1">
    <citation type="journal article" date="2021" name="PeerJ">
        <title>Extensive microbial diversity within the chicken gut microbiome revealed by metagenomics and culture.</title>
        <authorList>
            <person name="Gilroy R."/>
            <person name="Ravi A."/>
            <person name="Getino M."/>
            <person name="Pursley I."/>
            <person name="Horton D.L."/>
            <person name="Alikhan N.F."/>
            <person name="Baker D."/>
            <person name="Gharbi K."/>
            <person name="Hall N."/>
            <person name="Watson M."/>
            <person name="Adriaenssens E.M."/>
            <person name="Foster-Nyarko E."/>
            <person name="Jarju S."/>
            <person name="Secka A."/>
            <person name="Antonio M."/>
            <person name="Oren A."/>
            <person name="Chaudhuri R.R."/>
            <person name="La Ragione R."/>
            <person name="Hildebrand F."/>
            <person name="Pallen M.J."/>
        </authorList>
    </citation>
    <scope>NUCLEOTIDE SEQUENCE</scope>
    <source>
        <strain evidence="5">B5-657</strain>
    </source>
</reference>
<dbReference type="Proteomes" id="UP000824229">
    <property type="component" value="Unassembled WGS sequence"/>
</dbReference>
<sequence length="212" mass="24092">MNIIDGIHTRKSIRKYKNEPVQKEDIIKCLKAAVEAPSPKHQQNWYFVVVEKKELIQQMAEIVEESHKRLGEYAEDEREKHKFMRFMSYYTLFKDAPVVVLVYAKPYVMIEEKLLRAGGVKEEVIETLKAPQSAAQAIGAAVENFLLAATELGYGTCYMTGPTHAKSEIEALIDVVKPEYELMSLIAMGVPADETTDKPKRVPLEEVVTFIE</sequence>
<evidence type="ECO:0000256" key="3">
    <source>
        <dbReference type="ARBA" id="ARBA00023002"/>
    </source>
</evidence>
<keyword evidence="2" id="KW-0288">FMN</keyword>
<dbReference type="EMBL" id="JAHLFQ010000197">
    <property type="protein sequence ID" value="MBU3804765.1"/>
    <property type="molecule type" value="Genomic_DNA"/>
</dbReference>
<dbReference type="InterPro" id="IPR029479">
    <property type="entry name" value="Nitroreductase"/>
</dbReference>
<reference evidence="5" key="2">
    <citation type="submission" date="2021-04" db="EMBL/GenBank/DDBJ databases">
        <authorList>
            <person name="Gilroy R."/>
        </authorList>
    </citation>
    <scope>NUCLEOTIDE SEQUENCE</scope>
    <source>
        <strain evidence="5">B5-657</strain>
    </source>
</reference>
<comment type="caution">
    <text evidence="5">The sequence shown here is derived from an EMBL/GenBank/DDBJ whole genome shotgun (WGS) entry which is preliminary data.</text>
</comment>
<gene>
    <name evidence="5" type="ORF">H9872_08405</name>
</gene>
<dbReference type="Gene3D" id="3.40.109.10">
    <property type="entry name" value="NADH Oxidase"/>
    <property type="match status" value="1"/>
</dbReference>
<dbReference type="PANTHER" id="PTHR23026:SF90">
    <property type="entry name" value="IODOTYROSINE DEIODINASE 1"/>
    <property type="match status" value="1"/>
</dbReference>
<dbReference type="GO" id="GO:0016491">
    <property type="term" value="F:oxidoreductase activity"/>
    <property type="evidence" value="ECO:0007669"/>
    <property type="project" value="UniProtKB-KW"/>
</dbReference>
<proteinExistence type="predicted"/>
<evidence type="ECO:0000313" key="5">
    <source>
        <dbReference type="EMBL" id="MBU3804765.1"/>
    </source>
</evidence>
<accession>A0A9E2KDD7</accession>
<dbReference type="AlphaFoldDB" id="A0A9E2KDD7"/>
<dbReference type="InterPro" id="IPR000415">
    <property type="entry name" value="Nitroreductase-like"/>
</dbReference>
<dbReference type="Pfam" id="PF00881">
    <property type="entry name" value="Nitroreductase"/>
    <property type="match status" value="1"/>
</dbReference>
<evidence type="ECO:0000256" key="2">
    <source>
        <dbReference type="ARBA" id="ARBA00022643"/>
    </source>
</evidence>